<evidence type="ECO:0000313" key="1">
    <source>
        <dbReference type="EMBL" id="MCQ4769277.1"/>
    </source>
</evidence>
<evidence type="ECO:0008006" key="3">
    <source>
        <dbReference type="Google" id="ProtNLM"/>
    </source>
</evidence>
<gene>
    <name evidence="1" type="ORF">NE579_02195</name>
</gene>
<evidence type="ECO:0000313" key="2">
    <source>
        <dbReference type="Proteomes" id="UP001204562"/>
    </source>
</evidence>
<comment type="caution">
    <text evidence="1">The sequence shown here is derived from an EMBL/GenBank/DDBJ whole genome shotgun (WGS) entry which is preliminary data.</text>
</comment>
<accession>A0AAW5JHK6</accession>
<reference evidence="1" key="1">
    <citation type="submission" date="2022-06" db="EMBL/GenBank/DDBJ databases">
        <title>Isolation of gut microbiota from human fecal samples.</title>
        <authorList>
            <person name="Pamer E.G."/>
            <person name="Barat B."/>
            <person name="Waligurski E."/>
            <person name="Medina S."/>
            <person name="Paddock L."/>
            <person name="Mostad J."/>
        </authorList>
    </citation>
    <scope>NUCLEOTIDE SEQUENCE</scope>
    <source>
        <strain evidence="1">DFI.9.91</strain>
    </source>
</reference>
<protein>
    <recommendedName>
        <fullName evidence="3">BIG2 domain-containing protein</fullName>
    </recommendedName>
</protein>
<dbReference type="AlphaFoldDB" id="A0AAW5JHK6"/>
<dbReference type="Proteomes" id="UP001204562">
    <property type="component" value="Unassembled WGS sequence"/>
</dbReference>
<dbReference type="EMBL" id="JANFYS010000002">
    <property type="protein sequence ID" value="MCQ4769277.1"/>
    <property type="molecule type" value="Genomic_DNA"/>
</dbReference>
<organism evidence="1 2">
    <name type="scientific">Intestinimonas massiliensis</name>
    <name type="common">ex Afouda et al. 2020</name>
    <dbReference type="NCBI Taxonomy" id="1673721"/>
    <lineage>
        <taxon>Bacteria</taxon>
        <taxon>Bacillati</taxon>
        <taxon>Bacillota</taxon>
        <taxon>Clostridia</taxon>
        <taxon>Eubacteriales</taxon>
        <taxon>Intestinimonas</taxon>
    </lineage>
</organism>
<dbReference type="RefSeq" id="WP_256303090.1">
    <property type="nucleotide sequence ID" value="NZ_JANFYS010000002.1"/>
</dbReference>
<name>A0AAW5JHK6_9FIRM</name>
<proteinExistence type="predicted"/>
<sequence>MELQRLKKIVTAALITWSFLAVGLSAAWSLRTPAVQTLRIPTESLYLEVGDTVHLPVEGTTVDGSPASAKALEQLELCWHADFDDGAAVIHATGALHACRPGLGNVWVESRDGRLSARPITVYIQ</sequence>